<reference evidence="1" key="1">
    <citation type="submission" date="2022-04" db="EMBL/GenBank/DDBJ databases">
        <title>Jade perch genome.</title>
        <authorList>
            <person name="Chao B."/>
        </authorList>
    </citation>
    <scope>NUCLEOTIDE SEQUENCE</scope>
    <source>
        <strain evidence="1">CB-2022</strain>
    </source>
</reference>
<dbReference type="Proteomes" id="UP000831701">
    <property type="component" value="Chromosome 15"/>
</dbReference>
<evidence type="ECO:0000313" key="2">
    <source>
        <dbReference type="Proteomes" id="UP000831701"/>
    </source>
</evidence>
<feature type="non-terminal residue" evidence="1">
    <location>
        <position position="48"/>
    </location>
</feature>
<accession>A0ACB8W2Y0</accession>
<proteinExistence type="predicted"/>
<evidence type="ECO:0000313" key="1">
    <source>
        <dbReference type="EMBL" id="KAI3362149.1"/>
    </source>
</evidence>
<protein>
    <submittedName>
        <fullName evidence="1">Uncharacterized protein</fullName>
    </submittedName>
</protein>
<dbReference type="EMBL" id="CM041545">
    <property type="protein sequence ID" value="KAI3362149.1"/>
    <property type="molecule type" value="Genomic_DNA"/>
</dbReference>
<sequence length="48" mass="5645">MQALYQTVVRHPEELEVELLLCCIKKSQLRWFSLSTDVSWTPSFRGFA</sequence>
<gene>
    <name evidence="1" type="ORF">L3Q82_012473</name>
</gene>
<keyword evidence="2" id="KW-1185">Reference proteome</keyword>
<organism evidence="1 2">
    <name type="scientific">Scortum barcoo</name>
    <name type="common">barcoo grunter</name>
    <dbReference type="NCBI Taxonomy" id="214431"/>
    <lineage>
        <taxon>Eukaryota</taxon>
        <taxon>Metazoa</taxon>
        <taxon>Chordata</taxon>
        <taxon>Craniata</taxon>
        <taxon>Vertebrata</taxon>
        <taxon>Euteleostomi</taxon>
        <taxon>Actinopterygii</taxon>
        <taxon>Neopterygii</taxon>
        <taxon>Teleostei</taxon>
        <taxon>Neoteleostei</taxon>
        <taxon>Acanthomorphata</taxon>
        <taxon>Eupercaria</taxon>
        <taxon>Centrarchiformes</taxon>
        <taxon>Terapontoidei</taxon>
        <taxon>Terapontidae</taxon>
        <taxon>Scortum</taxon>
    </lineage>
</organism>
<name>A0ACB8W2Y0_9TELE</name>
<comment type="caution">
    <text evidence="1">The sequence shown here is derived from an EMBL/GenBank/DDBJ whole genome shotgun (WGS) entry which is preliminary data.</text>
</comment>